<dbReference type="InterPro" id="IPR027478">
    <property type="entry name" value="LdcA_N"/>
</dbReference>
<reference evidence="5 6" key="1">
    <citation type="submission" date="2019-06" db="EMBL/GenBank/DDBJ databases">
        <title>Draft genome sequence of Actinomyces johnsonii CCUG 34287T.</title>
        <authorList>
            <person name="Salva-Serra F."/>
            <person name="Cardew S."/>
            <person name="Moore E."/>
        </authorList>
    </citation>
    <scope>NUCLEOTIDE SEQUENCE [LARGE SCALE GENOMIC DNA]</scope>
    <source>
        <strain evidence="5 6">CCUG 34287</strain>
    </source>
</reference>
<dbReference type="Proteomes" id="UP000319010">
    <property type="component" value="Unassembled WGS sequence"/>
</dbReference>
<name>A0A508A2Y8_9ACTO</name>
<protein>
    <submittedName>
        <fullName evidence="5">LD-carboxypeptidase</fullName>
    </submittedName>
</protein>
<keyword evidence="5" id="KW-0645">Protease</keyword>
<sequence>MKLLPPKARPGDRVAILSPSLAAPGFAPAVHEQAMARLAALTGLVPVEYPTTRQLGASPEERARDLNAAFADPSIRAVLATVGGDDQIAVIPHLDGAAALSDPKPFLGYSDNTNLHQWLWSLGIASFYGGSTQIHVGPGPHVDPIHLDSLRAALLTGAELEITEPGESEDMGHDWLDPRALTEFGEREATEPWTWAGPPLSVTGPTWGGCLEVLQWVLTAGRFPADHHVLDGAVMLIETSETLPSASEVGWVLRAMGERGLLAAVDAVLVARPPASSLEDRRNAPARARFRAEQRDAVVETVGRYNPEAVICVGVPFGHTRPQWIVPHGGTMTLDGASRRITASYA</sequence>
<keyword evidence="2" id="KW-0378">Hydrolase</keyword>
<dbReference type="InterPro" id="IPR027461">
    <property type="entry name" value="Carboxypeptidase_A_C_sf"/>
</dbReference>
<dbReference type="Pfam" id="PF02016">
    <property type="entry name" value="Peptidase_S66"/>
    <property type="match status" value="1"/>
</dbReference>
<evidence type="ECO:0000256" key="1">
    <source>
        <dbReference type="ARBA" id="ARBA00010233"/>
    </source>
</evidence>
<dbReference type="SUPFAM" id="SSF52317">
    <property type="entry name" value="Class I glutamine amidotransferase-like"/>
    <property type="match status" value="1"/>
</dbReference>
<dbReference type="AlphaFoldDB" id="A0A508A2Y8"/>
<keyword evidence="5" id="KW-0121">Carboxypeptidase</keyword>
<dbReference type="CDD" id="cd07062">
    <property type="entry name" value="Peptidase_S66_mccF_like"/>
    <property type="match status" value="1"/>
</dbReference>
<evidence type="ECO:0000259" key="3">
    <source>
        <dbReference type="Pfam" id="PF02016"/>
    </source>
</evidence>
<gene>
    <name evidence="5" type="ORF">FK256_07445</name>
</gene>
<dbReference type="InterPro" id="IPR040921">
    <property type="entry name" value="Peptidase_S66C"/>
</dbReference>
<dbReference type="InterPro" id="IPR029062">
    <property type="entry name" value="Class_I_gatase-like"/>
</dbReference>
<dbReference type="Pfam" id="PF17676">
    <property type="entry name" value="Peptidase_S66C"/>
    <property type="match status" value="1"/>
</dbReference>
<dbReference type="PANTHER" id="PTHR30237">
    <property type="entry name" value="MURAMOYLTETRAPEPTIDE CARBOXYPEPTIDASE"/>
    <property type="match status" value="1"/>
</dbReference>
<feature type="domain" description="LD-carboxypeptidase C-terminal" evidence="4">
    <location>
        <begin position="203"/>
        <end position="334"/>
    </location>
</feature>
<comment type="similarity">
    <text evidence="1">Belongs to the peptidase S66 family.</text>
</comment>
<feature type="domain" description="LD-carboxypeptidase N-terminal" evidence="3">
    <location>
        <begin position="14"/>
        <end position="129"/>
    </location>
</feature>
<proteinExistence type="inferred from homology"/>
<dbReference type="Gene3D" id="3.50.30.60">
    <property type="entry name" value="LD-carboxypeptidase A C-terminal domain-like"/>
    <property type="match status" value="1"/>
</dbReference>
<dbReference type="SUPFAM" id="SSF141986">
    <property type="entry name" value="LD-carboxypeptidase A C-terminal domain-like"/>
    <property type="match status" value="1"/>
</dbReference>
<evidence type="ECO:0000313" key="5">
    <source>
        <dbReference type="EMBL" id="TQD43113.1"/>
    </source>
</evidence>
<dbReference type="PANTHER" id="PTHR30237:SF4">
    <property type="entry name" value="LD-CARBOXYPEPTIDASE C-TERMINAL DOMAIN-CONTAINING PROTEIN"/>
    <property type="match status" value="1"/>
</dbReference>
<dbReference type="RefSeq" id="WP_141424309.1">
    <property type="nucleotide sequence ID" value="NZ_JASPFB010000010.1"/>
</dbReference>
<comment type="caution">
    <text evidence="5">The sequence shown here is derived from an EMBL/GenBank/DDBJ whole genome shotgun (WGS) entry which is preliminary data.</text>
</comment>
<dbReference type="InterPro" id="IPR003507">
    <property type="entry name" value="S66_fam"/>
</dbReference>
<dbReference type="InterPro" id="IPR040449">
    <property type="entry name" value="Peptidase_S66_N"/>
</dbReference>
<accession>A0A508A2Y8</accession>
<evidence type="ECO:0000256" key="2">
    <source>
        <dbReference type="ARBA" id="ARBA00022801"/>
    </source>
</evidence>
<organism evidence="5 6">
    <name type="scientific">Actinomyces johnsonii</name>
    <dbReference type="NCBI Taxonomy" id="544581"/>
    <lineage>
        <taxon>Bacteria</taxon>
        <taxon>Bacillati</taxon>
        <taxon>Actinomycetota</taxon>
        <taxon>Actinomycetes</taxon>
        <taxon>Actinomycetales</taxon>
        <taxon>Actinomycetaceae</taxon>
        <taxon>Actinomyces</taxon>
    </lineage>
</organism>
<dbReference type="EMBL" id="VICB01000010">
    <property type="protein sequence ID" value="TQD43113.1"/>
    <property type="molecule type" value="Genomic_DNA"/>
</dbReference>
<evidence type="ECO:0000259" key="4">
    <source>
        <dbReference type="Pfam" id="PF17676"/>
    </source>
</evidence>
<dbReference type="GO" id="GO:0004180">
    <property type="term" value="F:carboxypeptidase activity"/>
    <property type="evidence" value="ECO:0007669"/>
    <property type="project" value="UniProtKB-KW"/>
</dbReference>
<evidence type="ECO:0000313" key="6">
    <source>
        <dbReference type="Proteomes" id="UP000319010"/>
    </source>
</evidence>
<dbReference type="Gene3D" id="3.40.50.10740">
    <property type="entry name" value="Class I glutamine amidotransferase-like"/>
    <property type="match status" value="1"/>
</dbReference>